<dbReference type="InterPro" id="IPR020991">
    <property type="entry name" value="Connector_podovirus"/>
</dbReference>
<comment type="subcellular location">
    <subcellularLocation>
        <location evidence="2">Virion</location>
    </subcellularLocation>
</comment>
<keyword evidence="7" id="KW-0118">Viral capsid assembly</keyword>
<keyword evidence="6" id="KW-0946">Virion</keyword>
<comment type="function">
    <text evidence="1">Forms the portal vertex of the capsid. This portal plays critical roles in head assembly, genome packaging, neck/tail attachment, and genome ejection. The portal protein multimerizes as a single ring-shaped homododecamer arranged around a central channel.</text>
</comment>
<evidence type="ECO:0000256" key="11">
    <source>
        <dbReference type="SAM" id="Coils"/>
    </source>
</evidence>
<keyword evidence="9" id="KW-0231">Viral genome packaging</keyword>
<gene>
    <name evidence="13" type="ORF">UFOVP1192_71</name>
</gene>
<dbReference type="EMBL" id="LR797151">
    <property type="protein sequence ID" value="CAB4190547.1"/>
    <property type="molecule type" value="Genomic_DNA"/>
</dbReference>
<evidence type="ECO:0000256" key="1">
    <source>
        <dbReference type="ARBA" id="ARBA00003421"/>
    </source>
</evidence>
<evidence type="ECO:0000256" key="8">
    <source>
        <dbReference type="ARBA" id="ARBA00023009"/>
    </source>
</evidence>
<dbReference type="GO" id="GO:0099002">
    <property type="term" value="P:symbiont genome ejection through host cell envelope, short tail mechanism"/>
    <property type="evidence" value="ECO:0007669"/>
    <property type="project" value="UniProtKB-KW"/>
</dbReference>
<keyword evidence="4" id="KW-1162">Viral penetration into host cytoplasm</keyword>
<dbReference type="GO" id="GO:0044423">
    <property type="term" value="C:virion component"/>
    <property type="evidence" value="ECO:0007669"/>
    <property type="project" value="UniProtKB-KW"/>
</dbReference>
<feature type="compositionally biased region" description="Low complexity" evidence="12">
    <location>
        <begin position="540"/>
        <end position="555"/>
    </location>
</feature>
<evidence type="ECO:0000313" key="13">
    <source>
        <dbReference type="EMBL" id="CAB4190547.1"/>
    </source>
</evidence>
<proteinExistence type="predicted"/>
<keyword evidence="3" id="KW-1244">Viral short tail ejection system</keyword>
<dbReference type="Pfam" id="PF12236">
    <property type="entry name" value="Head-tail_con"/>
    <property type="match status" value="2"/>
</dbReference>
<keyword evidence="10" id="KW-1160">Virus entry into host cell</keyword>
<name>A0A6J5R819_9CAUD</name>
<evidence type="ECO:0000256" key="10">
    <source>
        <dbReference type="ARBA" id="ARBA00023296"/>
    </source>
</evidence>
<reference evidence="13" key="1">
    <citation type="submission" date="2020-05" db="EMBL/GenBank/DDBJ databases">
        <authorList>
            <person name="Chiriac C."/>
            <person name="Salcher M."/>
            <person name="Ghai R."/>
            <person name="Kavagutti S V."/>
        </authorList>
    </citation>
    <scope>NUCLEOTIDE SEQUENCE</scope>
</reference>
<evidence type="ECO:0000256" key="12">
    <source>
        <dbReference type="SAM" id="MobiDB-lite"/>
    </source>
</evidence>
<sequence>MHEQTLEERFRLLDGRRQYRMNIARKCASLTIPSVLPPLNWTDGMLLTQPYSSIASRGVTAMASRMLSALMPLNDSPFFRFALKNGAEATPEIKAYLETLSFQVFNKVVSQNLRETIFQALQHLIIIGDVMIIMDDDFSFRNIRTDQYVVQRNVQGKVIETIHIEYEPCKDGDDDYATPSSSIGIRQGYEVLYCQYKLDEKKNIWYSKKENDEGEVVDKGEYVVSPLIPLRWYGIMGENYGRSHCEDIFGDLLTLENYTQSHIEGMAASSTFWIGVDPAGMTEIDDIASANNGTFVSARSTDIFCISPAQTLSPQVSSTASSVQEMRREVADAFLMTRSAIPSGDRVTATAIRMIGSELETVLGGAFSAIAKDLMEPIIKRCIFIMLNNGDMDKGMYNQFFDKDGTLQTEIITGLQALSRDSDLQKLMQMGEMVRNLPPQALQTFRWDSYATALISSLGFDARMWVKSAEQVAQEQQQQQQEAMQKQLQQQAGQSITSGAVATATQAAQQDIQQNGGKNVGAAMQQLGVDPSALGINPEQQDMQQQDMQQQDMQQ</sequence>
<evidence type="ECO:0000256" key="2">
    <source>
        <dbReference type="ARBA" id="ARBA00004328"/>
    </source>
</evidence>
<evidence type="ECO:0000256" key="6">
    <source>
        <dbReference type="ARBA" id="ARBA00022844"/>
    </source>
</evidence>
<organism evidence="13">
    <name type="scientific">uncultured Caudovirales phage</name>
    <dbReference type="NCBI Taxonomy" id="2100421"/>
    <lineage>
        <taxon>Viruses</taxon>
        <taxon>Duplodnaviria</taxon>
        <taxon>Heunggongvirae</taxon>
        <taxon>Uroviricota</taxon>
        <taxon>Caudoviricetes</taxon>
        <taxon>Peduoviridae</taxon>
        <taxon>Maltschvirus</taxon>
        <taxon>Maltschvirus maltsch</taxon>
    </lineage>
</organism>
<feature type="region of interest" description="Disordered" evidence="12">
    <location>
        <begin position="506"/>
        <end position="555"/>
    </location>
</feature>
<keyword evidence="11" id="KW-0175">Coiled coil</keyword>
<keyword evidence="5" id="KW-1188">Viral release from host cell</keyword>
<keyword evidence="8" id="KW-1171">Viral genome ejection through host cell envelope</keyword>
<evidence type="ECO:0000256" key="5">
    <source>
        <dbReference type="ARBA" id="ARBA00022612"/>
    </source>
</evidence>
<evidence type="ECO:0000256" key="3">
    <source>
        <dbReference type="ARBA" id="ARBA00022470"/>
    </source>
</evidence>
<evidence type="ECO:0000256" key="7">
    <source>
        <dbReference type="ARBA" id="ARBA00022950"/>
    </source>
</evidence>
<evidence type="ECO:0000256" key="4">
    <source>
        <dbReference type="ARBA" id="ARBA00022595"/>
    </source>
</evidence>
<evidence type="ECO:0000256" key="9">
    <source>
        <dbReference type="ARBA" id="ARBA00023219"/>
    </source>
</evidence>
<accession>A0A6J5R819</accession>
<feature type="coiled-coil region" evidence="11">
    <location>
        <begin position="466"/>
        <end position="494"/>
    </location>
</feature>
<protein>
    <submittedName>
        <fullName evidence="13">Head-to-tail connector protein, podovirus-type</fullName>
    </submittedName>
</protein>